<dbReference type="EMBL" id="DS985259">
    <property type="protein sequence ID" value="EDV20532.1"/>
    <property type="molecule type" value="Genomic_DNA"/>
</dbReference>
<proteinExistence type="predicted"/>
<dbReference type="PANTHER" id="PTHR14735:SF1">
    <property type="entry name" value="COILED-COIL DOMAIN-CONTAINING PROTEIN 134"/>
    <property type="match status" value="1"/>
</dbReference>
<accession>B3S9U3</accession>
<dbReference type="AlphaFoldDB" id="B3S9U3"/>
<dbReference type="Proteomes" id="UP000009022">
    <property type="component" value="Unassembled WGS sequence"/>
</dbReference>
<dbReference type="OrthoDB" id="5854099at2759"/>
<dbReference type="PhylomeDB" id="B3S9U3"/>
<reference evidence="2 3" key="1">
    <citation type="journal article" date="2008" name="Nature">
        <title>The Trichoplax genome and the nature of placozoans.</title>
        <authorList>
            <person name="Srivastava M."/>
            <person name="Begovic E."/>
            <person name="Chapman J."/>
            <person name="Putnam N.H."/>
            <person name="Hellsten U."/>
            <person name="Kawashima T."/>
            <person name="Kuo A."/>
            <person name="Mitros T."/>
            <person name="Salamov A."/>
            <person name="Carpenter M.L."/>
            <person name="Signorovitch A.Y."/>
            <person name="Moreno M.A."/>
            <person name="Kamm K."/>
            <person name="Grimwood J."/>
            <person name="Schmutz J."/>
            <person name="Shapiro H."/>
            <person name="Grigoriev I.V."/>
            <person name="Buss L.W."/>
            <person name="Schierwater B."/>
            <person name="Dellaporta S.L."/>
            <person name="Rokhsar D.S."/>
        </authorList>
    </citation>
    <scope>NUCLEOTIDE SEQUENCE [LARGE SCALE GENOMIC DNA]</scope>
    <source>
        <strain evidence="2 3">Grell-BS-1999</strain>
    </source>
</reference>
<evidence type="ECO:0000256" key="1">
    <source>
        <dbReference type="SAM" id="MobiDB-lite"/>
    </source>
</evidence>
<feature type="compositionally biased region" description="Basic and acidic residues" evidence="1">
    <location>
        <begin position="7"/>
        <end position="20"/>
    </location>
</feature>
<dbReference type="GeneID" id="6758171"/>
<feature type="region of interest" description="Disordered" evidence="1">
    <location>
        <begin position="1"/>
        <end position="31"/>
    </location>
</feature>
<evidence type="ECO:0000313" key="2">
    <source>
        <dbReference type="EMBL" id="EDV20532.1"/>
    </source>
</evidence>
<keyword evidence="3" id="KW-1185">Reference proteome</keyword>
<dbReference type="InParanoid" id="B3S9U3"/>
<sequence>MALVVSGEEKTEEKQEEKSDQSTTEAADTPEDIVKKFKEQIEELRKDQFERIKIIASLQLEDDRKTYVQYLFNTSVKGFTELKKAVDEAGYTSDMPLPMDKNLTGAIAVIFENTLFISEIAARIFKVTRDLISENPEYSDSFKWAVEFCQKSKSLLSESDKNILDVAAKEFSIVPREASYQNPFIGWQEEVFDNQPKYRYKDFKKEQQRKEEL</sequence>
<dbReference type="KEGG" id="tad:TRIADDRAFT_64312"/>
<dbReference type="STRING" id="10228.B3S9U3"/>
<protein>
    <recommendedName>
        <fullName evidence="4">Coiled-coil domain-containing protein</fullName>
    </recommendedName>
</protein>
<evidence type="ECO:0008006" key="4">
    <source>
        <dbReference type="Google" id="ProtNLM"/>
    </source>
</evidence>
<dbReference type="RefSeq" id="XP_002116958.1">
    <property type="nucleotide sequence ID" value="XM_002116922.1"/>
</dbReference>
<dbReference type="HOGENOM" id="CLU_1295858_0_0_1"/>
<dbReference type="PANTHER" id="PTHR14735">
    <property type="entry name" value="COILED-COIL DOMAIN-CONTAINING PROTEIN 134"/>
    <property type="match status" value="1"/>
</dbReference>
<dbReference type="CTD" id="6758171"/>
<dbReference type="Pfam" id="PF15002">
    <property type="entry name" value="ERK-JNK_inhib"/>
    <property type="match status" value="1"/>
</dbReference>
<name>B3S9U3_TRIAD</name>
<dbReference type="InterPro" id="IPR026321">
    <property type="entry name" value="CC134"/>
</dbReference>
<organism evidence="2 3">
    <name type="scientific">Trichoplax adhaerens</name>
    <name type="common">Trichoplax reptans</name>
    <dbReference type="NCBI Taxonomy" id="10228"/>
    <lineage>
        <taxon>Eukaryota</taxon>
        <taxon>Metazoa</taxon>
        <taxon>Placozoa</taxon>
        <taxon>Uniplacotomia</taxon>
        <taxon>Trichoplacea</taxon>
        <taxon>Trichoplacidae</taxon>
        <taxon>Trichoplax</taxon>
    </lineage>
</organism>
<evidence type="ECO:0000313" key="3">
    <source>
        <dbReference type="Proteomes" id="UP000009022"/>
    </source>
</evidence>
<gene>
    <name evidence="2" type="ORF">TRIADDRAFT_64312</name>
</gene>